<evidence type="ECO:0000313" key="2">
    <source>
        <dbReference type="Proteomes" id="UP000001593"/>
    </source>
</evidence>
<protein>
    <submittedName>
        <fullName evidence="1">Uncharacterized protein</fullName>
    </submittedName>
</protein>
<sequence length="166" mass="18865">MEEKRQMYILLEDRRGERTERGLLHLKSKSVETQFIRGQIFRTLPETEQPEDSNKIALVETTSENFKLVCATTEVARITEEEAKLLSAIVSAEERHRIFRERNRLGFGIAIKNGTKVLVKVKTAGGVHRDVPGVVWFKGPLPTHDGTMFGVELTPNKPKALHLFNN</sequence>
<dbReference type="PhylomeDB" id="A7T936"/>
<dbReference type="HOGENOM" id="CLU_1604666_0_0_1"/>
<dbReference type="eggNOG" id="KOG3556">
    <property type="taxonomic scope" value="Eukaryota"/>
</dbReference>
<dbReference type="InterPro" id="IPR036859">
    <property type="entry name" value="CAP-Gly_dom_sf"/>
</dbReference>
<dbReference type="Proteomes" id="UP000001593">
    <property type="component" value="Unassembled WGS sequence"/>
</dbReference>
<name>A7T936_NEMVE</name>
<dbReference type="EMBL" id="DS473095">
    <property type="protein sequence ID" value="EDO27497.1"/>
    <property type="molecule type" value="Genomic_DNA"/>
</dbReference>
<dbReference type="InParanoid" id="A7T936"/>
<keyword evidence="2" id="KW-1185">Reference proteome</keyword>
<accession>A7T936</accession>
<dbReference type="STRING" id="45351.A7T936"/>
<evidence type="ECO:0000313" key="1">
    <source>
        <dbReference type="EMBL" id="EDO27497.1"/>
    </source>
</evidence>
<dbReference type="AlphaFoldDB" id="A7T936"/>
<organism evidence="1 2">
    <name type="scientific">Nematostella vectensis</name>
    <name type="common">Starlet sea anemone</name>
    <dbReference type="NCBI Taxonomy" id="45351"/>
    <lineage>
        <taxon>Eukaryota</taxon>
        <taxon>Metazoa</taxon>
        <taxon>Cnidaria</taxon>
        <taxon>Anthozoa</taxon>
        <taxon>Hexacorallia</taxon>
        <taxon>Actiniaria</taxon>
        <taxon>Edwardsiidae</taxon>
        <taxon>Nematostella</taxon>
    </lineage>
</organism>
<dbReference type="SUPFAM" id="SSF74924">
    <property type="entry name" value="Cap-Gly domain"/>
    <property type="match status" value="1"/>
</dbReference>
<reference evidence="1 2" key="1">
    <citation type="journal article" date="2007" name="Science">
        <title>Sea anemone genome reveals ancestral eumetazoan gene repertoire and genomic organization.</title>
        <authorList>
            <person name="Putnam N.H."/>
            <person name="Srivastava M."/>
            <person name="Hellsten U."/>
            <person name="Dirks B."/>
            <person name="Chapman J."/>
            <person name="Salamov A."/>
            <person name="Terry A."/>
            <person name="Shapiro H."/>
            <person name="Lindquist E."/>
            <person name="Kapitonov V.V."/>
            <person name="Jurka J."/>
            <person name="Genikhovich G."/>
            <person name="Grigoriev I.V."/>
            <person name="Lucas S.M."/>
            <person name="Steele R.E."/>
            <person name="Finnerty J.R."/>
            <person name="Technau U."/>
            <person name="Martindale M.Q."/>
            <person name="Rokhsar D.S."/>
        </authorList>
    </citation>
    <scope>NUCLEOTIDE SEQUENCE [LARGE SCALE GENOMIC DNA]</scope>
    <source>
        <strain evidence="2">CH2 X CH6</strain>
    </source>
</reference>
<gene>
    <name evidence="1" type="ORF">NEMVEDRAFT_v1g224030</name>
</gene>
<proteinExistence type="predicted"/>